<evidence type="ECO:0000256" key="4">
    <source>
        <dbReference type="ARBA" id="ARBA00012944"/>
    </source>
</evidence>
<keyword evidence="9 18" id="KW-0999">Mitochondrion inner membrane</keyword>
<comment type="function">
    <text evidence="18">Core subunit of the mitochondrial membrane respiratory chain NADH dehydrogenase (Complex I) which catalyzes electron transfer from NADH through the respiratory chain, using ubiquinone as an electron acceptor. Essential for the catalytic activity and assembly of complex I.</text>
</comment>
<name>A0A6B9WDV8_9ACAR</name>
<evidence type="ECO:0000256" key="13">
    <source>
        <dbReference type="ARBA" id="ARBA00023027"/>
    </source>
</evidence>
<evidence type="ECO:0000256" key="12">
    <source>
        <dbReference type="ARBA" id="ARBA00022989"/>
    </source>
</evidence>
<sequence length="314" mass="36432">MKKVTKNFSFLILLLSIIMSVNLNNYFYLWVTLEINMMSFIPIMDADKKTSTNMMKYFIIQSLASSVFFLSIITEYYMNFNSMGNNILLTSMMMKLGASPFHTWLPQVAESLNWNSVMILLTLQKFIPLYVLSMNKSNIIFLSIIMSAIFGSMGLFYQKSLRKLMAFSSISHLAWMMYTLFSEFSSWLYYIMTYFLISVTVIMNMNNSNPMTTNDLKSMMDHQTIILFSISMMSLAGMPPLLGFFPKWMAILNSPNINILLSLLILSSLVNMYIYMKLIFPLVLTKNNFNKKMKNFYPTIIINMMLPLVMPFTS</sequence>
<reference evidence="20" key="1">
    <citation type="journal article" date="2019" name="Zool. Scr.">
        <title>Mitochondrial genome reorganization characterizes various lineages of mesostigmatid mites (Acari: Parasitiformes).</title>
        <authorList>
            <person name="Li W.-N."/>
            <person name="Shao R."/>
            <person name="Zhang Q."/>
            <person name="Deng W."/>
            <person name="Xue X.-F."/>
        </authorList>
    </citation>
    <scope>NUCLEOTIDE SEQUENCE</scope>
</reference>
<evidence type="ECO:0000256" key="14">
    <source>
        <dbReference type="ARBA" id="ARBA00023075"/>
    </source>
</evidence>
<protein>
    <recommendedName>
        <fullName evidence="5 18">NADH-ubiquinone oxidoreductase chain 2</fullName>
        <ecNumber evidence="4 18">7.1.1.2</ecNumber>
    </recommendedName>
</protein>
<evidence type="ECO:0000256" key="16">
    <source>
        <dbReference type="ARBA" id="ARBA00023136"/>
    </source>
</evidence>
<dbReference type="GO" id="GO:0005743">
    <property type="term" value="C:mitochondrial inner membrane"/>
    <property type="evidence" value="ECO:0007669"/>
    <property type="project" value="UniProtKB-SubCell"/>
</dbReference>
<evidence type="ECO:0000256" key="8">
    <source>
        <dbReference type="ARBA" id="ARBA00022692"/>
    </source>
</evidence>
<evidence type="ECO:0000256" key="6">
    <source>
        <dbReference type="ARBA" id="ARBA00022448"/>
    </source>
</evidence>
<gene>
    <name evidence="20" type="primary">nad2</name>
</gene>
<dbReference type="GO" id="GO:0008137">
    <property type="term" value="F:NADH dehydrogenase (ubiquinone) activity"/>
    <property type="evidence" value="ECO:0007669"/>
    <property type="project" value="UniProtKB-EC"/>
</dbReference>
<evidence type="ECO:0000256" key="11">
    <source>
        <dbReference type="ARBA" id="ARBA00022982"/>
    </source>
</evidence>
<keyword evidence="12 18" id="KW-1133">Transmembrane helix</keyword>
<keyword evidence="16 18" id="KW-0472">Membrane</keyword>
<feature type="transmembrane region" description="Helical" evidence="18">
    <location>
        <begin position="187"/>
        <end position="205"/>
    </location>
</feature>
<feature type="transmembrane region" description="Helical" evidence="18">
    <location>
        <begin position="225"/>
        <end position="245"/>
    </location>
</feature>
<feature type="transmembrane region" description="Helical" evidence="18">
    <location>
        <begin position="139"/>
        <end position="157"/>
    </location>
</feature>
<keyword evidence="7 18" id="KW-0679">Respiratory chain</keyword>
<dbReference type="PANTHER" id="PTHR46552">
    <property type="entry name" value="NADH-UBIQUINONE OXIDOREDUCTASE CHAIN 2"/>
    <property type="match status" value="1"/>
</dbReference>
<comment type="catalytic activity">
    <reaction evidence="17 18">
        <text>a ubiquinone + NADH + 5 H(+)(in) = a ubiquinol + NAD(+) + 4 H(+)(out)</text>
        <dbReference type="Rhea" id="RHEA:29091"/>
        <dbReference type="Rhea" id="RHEA-COMP:9565"/>
        <dbReference type="Rhea" id="RHEA-COMP:9566"/>
        <dbReference type="ChEBI" id="CHEBI:15378"/>
        <dbReference type="ChEBI" id="CHEBI:16389"/>
        <dbReference type="ChEBI" id="CHEBI:17976"/>
        <dbReference type="ChEBI" id="CHEBI:57540"/>
        <dbReference type="ChEBI" id="CHEBI:57945"/>
        <dbReference type="EC" id="7.1.1.2"/>
    </reaction>
</comment>
<evidence type="ECO:0000256" key="15">
    <source>
        <dbReference type="ARBA" id="ARBA00023128"/>
    </source>
</evidence>
<evidence type="ECO:0000313" key="20">
    <source>
        <dbReference type="EMBL" id="QHQ98470.1"/>
    </source>
</evidence>
<evidence type="ECO:0000256" key="9">
    <source>
        <dbReference type="ARBA" id="ARBA00022792"/>
    </source>
</evidence>
<evidence type="ECO:0000256" key="17">
    <source>
        <dbReference type="ARBA" id="ARBA00049551"/>
    </source>
</evidence>
<dbReference type="InterPro" id="IPR003917">
    <property type="entry name" value="NADH_UbQ_OxRdtase_chain2"/>
</dbReference>
<keyword evidence="14 18" id="KW-0830">Ubiquinone</keyword>
<dbReference type="PRINTS" id="PR01436">
    <property type="entry name" value="NADHDHGNASE2"/>
</dbReference>
<comment type="function">
    <text evidence="1">Core subunit of the mitochondrial membrane respiratory chain NADH dehydrogenase (Complex I) that is believed to belong to the minimal assembly required for catalysis. Complex I functions in the transfer of electrons from NADH to the respiratory chain. The immediate electron acceptor for the enzyme is believed to be ubiquinone.</text>
</comment>
<feature type="domain" description="NADH:quinone oxidoreductase/Mrp antiporter transmembrane" evidence="19">
    <location>
        <begin position="25"/>
        <end position="265"/>
    </location>
</feature>
<keyword evidence="11 18" id="KW-0249">Electron transport</keyword>
<dbReference type="EMBL" id="MK270521">
    <property type="protein sequence ID" value="QHQ98470.1"/>
    <property type="molecule type" value="Genomic_DNA"/>
</dbReference>
<dbReference type="InterPro" id="IPR050175">
    <property type="entry name" value="Complex_I_Subunit_2"/>
</dbReference>
<dbReference type="Pfam" id="PF00361">
    <property type="entry name" value="Proton_antipo_M"/>
    <property type="match status" value="1"/>
</dbReference>
<feature type="transmembrane region" description="Helical" evidence="18">
    <location>
        <begin position="12"/>
        <end position="33"/>
    </location>
</feature>
<feature type="transmembrane region" description="Helical" evidence="18">
    <location>
        <begin position="112"/>
        <end position="133"/>
    </location>
</feature>
<organism evidence="20">
    <name type="scientific">Quadristernoseta cf. intermedia XFX-2019</name>
    <dbReference type="NCBI Taxonomy" id="2695871"/>
    <lineage>
        <taxon>Eukaryota</taxon>
        <taxon>Metazoa</taxon>
        <taxon>Ecdysozoa</taxon>
        <taxon>Arthropoda</taxon>
        <taxon>Chelicerata</taxon>
        <taxon>Arachnida</taxon>
        <taxon>Acari</taxon>
        <taxon>Parasitiformes</taxon>
        <taxon>Mesostigmata</taxon>
        <taxon>Antennophorina</taxon>
        <taxon>Celaenopsoidea</taxon>
        <taxon>Diplogyniidae</taxon>
        <taxon>Quadristernoseta</taxon>
    </lineage>
</organism>
<feature type="transmembrane region" description="Helical" evidence="18">
    <location>
        <begin position="296"/>
        <end position="313"/>
    </location>
</feature>
<feature type="transmembrane region" description="Helical" evidence="18">
    <location>
        <begin position="54"/>
        <end position="74"/>
    </location>
</feature>
<dbReference type="InterPro" id="IPR001750">
    <property type="entry name" value="ND/Mrp_TM"/>
</dbReference>
<feature type="transmembrane region" description="Helical" evidence="18">
    <location>
        <begin position="164"/>
        <end position="181"/>
    </location>
</feature>
<proteinExistence type="inferred from homology"/>
<keyword evidence="6" id="KW-0813">Transport</keyword>
<evidence type="ECO:0000256" key="7">
    <source>
        <dbReference type="ARBA" id="ARBA00022660"/>
    </source>
</evidence>
<dbReference type="GO" id="GO:0006120">
    <property type="term" value="P:mitochondrial electron transport, NADH to ubiquinone"/>
    <property type="evidence" value="ECO:0007669"/>
    <property type="project" value="InterPro"/>
</dbReference>
<feature type="transmembrane region" description="Helical" evidence="18">
    <location>
        <begin position="257"/>
        <end position="275"/>
    </location>
</feature>
<evidence type="ECO:0000256" key="1">
    <source>
        <dbReference type="ARBA" id="ARBA00003257"/>
    </source>
</evidence>
<evidence type="ECO:0000256" key="3">
    <source>
        <dbReference type="ARBA" id="ARBA00007012"/>
    </source>
</evidence>
<evidence type="ECO:0000256" key="10">
    <source>
        <dbReference type="ARBA" id="ARBA00022967"/>
    </source>
</evidence>
<comment type="similarity">
    <text evidence="3 18">Belongs to the complex I subunit 2 family.</text>
</comment>
<dbReference type="EC" id="7.1.1.2" evidence="4 18"/>
<keyword evidence="8 18" id="KW-0812">Transmembrane</keyword>
<comment type="subcellular location">
    <subcellularLocation>
        <location evidence="2 18">Mitochondrion inner membrane</location>
        <topology evidence="2 18">Multi-pass membrane protein</topology>
    </subcellularLocation>
</comment>
<keyword evidence="10 18" id="KW-1278">Translocase</keyword>
<evidence type="ECO:0000256" key="2">
    <source>
        <dbReference type="ARBA" id="ARBA00004448"/>
    </source>
</evidence>
<keyword evidence="13 18" id="KW-0520">NAD</keyword>
<dbReference type="AlphaFoldDB" id="A0A6B9WDV8"/>
<evidence type="ECO:0000256" key="5">
    <source>
        <dbReference type="ARBA" id="ARBA00021008"/>
    </source>
</evidence>
<dbReference type="PANTHER" id="PTHR46552:SF1">
    <property type="entry name" value="NADH-UBIQUINONE OXIDOREDUCTASE CHAIN 2"/>
    <property type="match status" value="1"/>
</dbReference>
<keyword evidence="15 18" id="KW-0496">Mitochondrion</keyword>
<geneLocation type="mitochondrion" evidence="20"/>
<evidence type="ECO:0000259" key="19">
    <source>
        <dbReference type="Pfam" id="PF00361"/>
    </source>
</evidence>
<accession>A0A6B9WDV8</accession>
<evidence type="ECO:0000256" key="18">
    <source>
        <dbReference type="RuleBase" id="RU003403"/>
    </source>
</evidence>